<dbReference type="NCBIfam" id="TIGR02837">
    <property type="entry name" value="spore_II_R"/>
    <property type="match status" value="1"/>
</dbReference>
<dbReference type="Proteomes" id="UP000242949">
    <property type="component" value="Unassembled WGS sequence"/>
</dbReference>
<keyword evidence="2" id="KW-1185">Reference proteome</keyword>
<evidence type="ECO:0000313" key="2">
    <source>
        <dbReference type="Proteomes" id="UP000242949"/>
    </source>
</evidence>
<evidence type="ECO:0000313" key="1">
    <source>
        <dbReference type="EMBL" id="SDB81499.1"/>
    </source>
</evidence>
<accession>A0A1G6GHX6</accession>
<dbReference type="RefSeq" id="WP_090791714.1">
    <property type="nucleotide sequence ID" value="NZ_FMYI01000001.1"/>
</dbReference>
<proteinExistence type="predicted"/>
<name>A0A1G6GHX6_9BACI</name>
<organism evidence="1 2">
    <name type="scientific">Pelagirhabdus alkalitolerans</name>
    <dbReference type="NCBI Taxonomy" id="1612202"/>
    <lineage>
        <taxon>Bacteria</taxon>
        <taxon>Bacillati</taxon>
        <taxon>Bacillota</taxon>
        <taxon>Bacilli</taxon>
        <taxon>Bacillales</taxon>
        <taxon>Bacillaceae</taxon>
        <taxon>Pelagirhabdus</taxon>
    </lineage>
</organism>
<sequence length="188" mass="21642">MISIIQSIHVLVVLLYSFYPTIEADYHVIPDEAIRLRILAEDDRDTSQALKLEVKDEVVQLIDDWVMEIDQIEQARNLIHTQLDEIEDVVNEILEENGHDLEVSIDYDDEVGFPAKVYDGAVYPAGEYEAILITLGEGKGSNWWCVLFPPLCFVDFSSEAKEQPEQDAEVESEDEDVEVSFFLLEWFR</sequence>
<reference evidence="2" key="1">
    <citation type="submission" date="2016-09" db="EMBL/GenBank/DDBJ databases">
        <authorList>
            <person name="Varghese N."/>
            <person name="Submissions S."/>
        </authorList>
    </citation>
    <scope>NUCLEOTIDE SEQUENCE [LARGE SCALE GENOMIC DNA]</scope>
    <source>
        <strain evidence="2">S5</strain>
    </source>
</reference>
<dbReference type="AlphaFoldDB" id="A0A1G6GHX6"/>
<dbReference type="OrthoDB" id="9793324at2"/>
<dbReference type="Pfam" id="PF09551">
    <property type="entry name" value="Spore_II_R"/>
    <property type="match status" value="1"/>
</dbReference>
<dbReference type="STRING" id="1612202.SAMN05421734_101101"/>
<dbReference type="EMBL" id="FMYI01000001">
    <property type="protein sequence ID" value="SDB81499.1"/>
    <property type="molecule type" value="Genomic_DNA"/>
</dbReference>
<protein>
    <submittedName>
        <fullName evidence="1">Stage II sporulation protein R</fullName>
    </submittedName>
</protein>
<dbReference type="InterPro" id="IPR014202">
    <property type="entry name" value="Spore_II_R"/>
</dbReference>
<gene>
    <name evidence="1" type="ORF">SAMN05421734_101101</name>
</gene>